<dbReference type="EMBL" id="QYCY01000004">
    <property type="protein sequence ID" value="RLV71799.1"/>
    <property type="molecule type" value="Genomic_DNA"/>
</dbReference>
<dbReference type="InterPro" id="IPR051604">
    <property type="entry name" value="Ergot_Alk_Oxidoreductase"/>
</dbReference>
<dbReference type="KEGG" id="src:M271_50005"/>
<dbReference type="HOGENOM" id="CLU_2182541_0_0_11"/>
<dbReference type="InterPro" id="IPR016040">
    <property type="entry name" value="NAD(P)-bd_dom"/>
</dbReference>
<accession>A0A0A0NP37</accession>
<feature type="region of interest" description="Disordered" evidence="1">
    <location>
        <begin position="74"/>
        <end position="98"/>
    </location>
</feature>
<dbReference type="Gene3D" id="3.40.50.720">
    <property type="entry name" value="NAD(P)-binding Rossmann-like Domain"/>
    <property type="match status" value="1"/>
</dbReference>
<dbReference type="eggNOG" id="COG0702">
    <property type="taxonomic scope" value="Bacteria"/>
</dbReference>
<dbReference type="Pfam" id="PF13460">
    <property type="entry name" value="NAD_binding_10"/>
    <property type="match status" value="1"/>
</dbReference>
<proteinExistence type="predicted"/>
<dbReference type="PANTHER" id="PTHR43162:SF1">
    <property type="entry name" value="PRESTALK A DIFFERENTIATION PROTEIN A"/>
    <property type="match status" value="1"/>
</dbReference>
<dbReference type="STRING" id="1343740.M271_50005"/>
<evidence type="ECO:0000256" key="1">
    <source>
        <dbReference type="SAM" id="MobiDB-lite"/>
    </source>
</evidence>
<dbReference type="AlphaFoldDB" id="A0A0A0NP37"/>
<reference evidence="3 4" key="1">
    <citation type="journal article" date="2018" name="J. Biol. Chem.">
        <title>Discovery of the actinoplanic acid pathway in Streptomyces rapamycinicus reveals a genetically conserved synergism with rapamycin.</title>
        <authorList>
            <person name="Mrak P."/>
            <person name="Krastel P."/>
            <person name="Pivk Lukancic P."/>
            <person name="Tao J."/>
            <person name="Pistorius D."/>
            <person name="Moore C.M."/>
        </authorList>
    </citation>
    <scope>NUCLEOTIDE SEQUENCE [LARGE SCALE GENOMIC DNA]</scope>
    <source>
        <strain evidence="3 4">NRRL 5491</strain>
    </source>
</reference>
<evidence type="ECO:0000313" key="4">
    <source>
        <dbReference type="Proteomes" id="UP000281594"/>
    </source>
</evidence>
<evidence type="ECO:0000313" key="3">
    <source>
        <dbReference type="EMBL" id="RLV71799.1"/>
    </source>
</evidence>
<organism evidence="3 4">
    <name type="scientific">Streptomyces rapamycinicus (strain ATCC 29253 / DSM 41530 / NRRL 5491 / AYB-994)</name>
    <name type="common">Streptomyces hygroscopicus (strain ATCC 29253)</name>
    <dbReference type="NCBI Taxonomy" id="1343740"/>
    <lineage>
        <taxon>Bacteria</taxon>
        <taxon>Bacillati</taxon>
        <taxon>Actinomycetota</taxon>
        <taxon>Actinomycetes</taxon>
        <taxon>Kitasatosporales</taxon>
        <taxon>Streptomycetaceae</taxon>
        <taxon>Streptomyces</taxon>
        <taxon>Streptomyces violaceusniger group</taxon>
    </lineage>
</organism>
<dbReference type="SUPFAM" id="SSF51735">
    <property type="entry name" value="NAD(P)-binding Rossmann-fold domains"/>
    <property type="match status" value="1"/>
</dbReference>
<dbReference type="Proteomes" id="UP000281594">
    <property type="component" value="Unassembled WGS sequence"/>
</dbReference>
<comment type="caution">
    <text evidence="3">The sequence shown here is derived from an EMBL/GenBank/DDBJ whole genome shotgun (WGS) entry which is preliminary data.</text>
</comment>
<dbReference type="PANTHER" id="PTHR43162">
    <property type="match status" value="1"/>
</dbReference>
<evidence type="ECO:0000259" key="2">
    <source>
        <dbReference type="Pfam" id="PF13460"/>
    </source>
</evidence>
<name>A0A0A0NP37_STRRN</name>
<gene>
    <name evidence="3" type="ORF">D3C57_144770</name>
</gene>
<sequence>MTTGTTLVIGATGATGSRTVAQLTATGYRVKAASRHATPVPGAEPVAFDWYDHATHAAALDGADRVYLIPPRGVRTATNSTRRVGPRSASPTTSPTAPVCGPVVSVTVS</sequence>
<protein>
    <recommendedName>
        <fullName evidence="2">NAD(P)-binding domain-containing protein</fullName>
    </recommendedName>
</protein>
<feature type="domain" description="NAD(P)-binding" evidence="2">
    <location>
        <begin position="10"/>
        <end position="68"/>
    </location>
</feature>
<dbReference type="InterPro" id="IPR036291">
    <property type="entry name" value="NAD(P)-bd_dom_sf"/>
</dbReference>